<protein>
    <submittedName>
        <fullName evidence="2">Uncharacterized protein</fullName>
    </submittedName>
</protein>
<evidence type="ECO:0000313" key="2">
    <source>
        <dbReference type="EMBL" id="KAE8765576.1"/>
    </source>
</evidence>
<reference evidence="2 3" key="1">
    <citation type="submission" date="2019-10" db="EMBL/GenBank/DDBJ databases">
        <title>Georgenia wutianyii sp. nov. and Georgenia yuyongxinii sp. nov. isolated from plateau pika (Ochotona curzoniae) in the Qinghai-Tibet plateau of China.</title>
        <authorList>
            <person name="Tian Z."/>
        </authorList>
    </citation>
    <scope>NUCLEOTIDE SEQUENCE [LARGE SCALE GENOMIC DNA]</scope>
    <source>
        <strain evidence="2 3">DSM 21501</strain>
    </source>
</reference>
<dbReference type="Proteomes" id="UP000451860">
    <property type="component" value="Unassembled WGS sequence"/>
</dbReference>
<sequence>MWLWITGVVLLVLAVVGLWAGKKSGRDADPRTTQDPPDPRPYYFGSGGNTGAF</sequence>
<comment type="caution">
    <text evidence="2">The sequence shown here is derived from an EMBL/GenBank/DDBJ whole genome shotgun (WGS) entry which is preliminary data.</text>
</comment>
<evidence type="ECO:0000256" key="1">
    <source>
        <dbReference type="SAM" id="MobiDB-lite"/>
    </source>
</evidence>
<dbReference type="RefSeq" id="WP_155524109.1">
    <property type="nucleotide sequence ID" value="NZ_VUKF01000005.1"/>
</dbReference>
<dbReference type="AlphaFoldDB" id="A0A7J5UTH4"/>
<keyword evidence="3" id="KW-1185">Reference proteome</keyword>
<organism evidence="2 3">
    <name type="scientific">Georgenia thermotolerans</name>
    <dbReference type="NCBI Taxonomy" id="527326"/>
    <lineage>
        <taxon>Bacteria</taxon>
        <taxon>Bacillati</taxon>
        <taxon>Actinomycetota</taxon>
        <taxon>Actinomycetes</taxon>
        <taxon>Micrococcales</taxon>
        <taxon>Bogoriellaceae</taxon>
        <taxon>Georgenia</taxon>
    </lineage>
</organism>
<accession>A0A7J5UTH4</accession>
<evidence type="ECO:0000313" key="3">
    <source>
        <dbReference type="Proteomes" id="UP000451860"/>
    </source>
</evidence>
<name>A0A7J5UTH4_9MICO</name>
<proteinExistence type="predicted"/>
<feature type="region of interest" description="Disordered" evidence="1">
    <location>
        <begin position="23"/>
        <end position="53"/>
    </location>
</feature>
<dbReference type="EMBL" id="WHJE01000008">
    <property type="protein sequence ID" value="KAE8765576.1"/>
    <property type="molecule type" value="Genomic_DNA"/>
</dbReference>
<gene>
    <name evidence="2" type="ORF">GB883_03390</name>
</gene>